<name>A0A5P1EER4_ASPOF</name>
<evidence type="ECO:0000313" key="2">
    <source>
        <dbReference type="Proteomes" id="UP000243459"/>
    </source>
</evidence>
<reference evidence="2" key="1">
    <citation type="journal article" date="2017" name="Nat. Commun.">
        <title>The asparagus genome sheds light on the origin and evolution of a young Y chromosome.</title>
        <authorList>
            <person name="Harkess A."/>
            <person name="Zhou J."/>
            <person name="Xu C."/>
            <person name="Bowers J.E."/>
            <person name="Van der Hulst R."/>
            <person name="Ayyampalayam S."/>
            <person name="Mercati F."/>
            <person name="Riccardi P."/>
            <person name="McKain M.R."/>
            <person name="Kakrana A."/>
            <person name="Tang H."/>
            <person name="Ray J."/>
            <person name="Groenendijk J."/>
            <person name="Arikit S."/>
            <person name="Mathioni S.M."/>
            <person name="Nakano M."/>
            <person name="Shan H."/>
            <person name="Telgmann-Rauber A."/>
            <person name="Kanno A."/>
            <person name="Yue Z."/>
            <person name="Chen H."/>
            <person name="Li W."/>
            <person name="Chen Y."/>
            <person name="Xu X."/>
            <person name="Zhang Y."/>
            <person name="Luo S."/>
            <person name="Chen H."/>
            <person name="Gao J."/>
            <person name="Mao Z."/>
            <person name="Pires J.C."/>
            <person name="Luo M."/>
            <person name="Kudrna D."/>
            <person name="Wing R.A."/>
            <person name="Meyers B.C."/>
            <person name="Yi K."/>
            <person name="Kong H."/>
            <person name="Lavrijsen P."/>
            <person name="Sunseri F."/>
            <person name="Falavigna A."/>
            <person name="Ye Y."/>
            <person name="Leebens-Mack J.H."/>
            <person name="Chen G."/>
        </authorList>
    </citation>
    <scope>NUCLEOTIDE SEQUENCE [LARGE SCALE GENOMIC DNA]</scope>
    <source>
        <strain evidence="2">cv. DH0086</strain>
    </source>
</reference>
<organism evidence="1 2">
    <name type="scientific">Asparagus officinalis</name>
    <name type="common">Garden asparagus</name>
    <dbReference type="NCBI Taxonomy" id="4686"/>
    <lineage>
        <taxon>Eukaryota</taxon>
        <taxon>Viridiplantae</taxon>
        <taxon>Streptophyta</taxon>
        <taxon>Embryophyta</taxon>
        <taxon>Tracheophyta</taxon>
        <taxon>Spermatophyta</taxon>
        <taxon>Magnoliopsida</taxon>
        <taxon>Liliopsida</taxon>
        <taxon>Asparagales</taxon>
        <taxon>Asparagaceae</taxon>
        <taxon>Asparagoideae</taxon>
        <taxon>Asparagus</taxon>
    </lineage>
</organism>
<protein>
    <submittedName>
        <fullName evidence="1">Uncharacterized protein</fullName>
    </submittedName>
</protein>
<dbReference type="Gramene" id="ONK64352">
    <property type="protein sequence ID" value="ONK64352"/>
    <property type="gene ID" value="A4U43_C07F24920"/>
</dbReference>
<dbReference type="AlphaFoldDB" id="A0A5P1EER4"/>
<dbReference type="EMBL" id="CM007387">
    <property type="protein sequence ID" value="ONK64352.1"/>
    <property type="molecule type" value="Genomic_DNA"/>
</dbReference>
<evidence type="ECO:0000313" key="1">
    <source>
        <dbReference type="EMBL" id="ONK64352.1"/>
    </source>
</evidence>
<proteinExistence type="predicted"/>
<sequence>MAEQRGRLREVWHVEGGEEVKGQGWWGAVGAGWCGWRLDDSKVGGDDGERQCQRVEAGPYLDMYLNELCVLTGTNTASPFQWCLEVAKRDVQEFLDLRSKDVIAQAVENV</sequence>
<gene>
    <name evidence="1" type="ORF">A4U43_C07F24920</name>
</gene>
<dbReference type="Proteomes" id="UP000243459">
    <property type="component" value="Chromosome 7"/>
</dbReference>
<keyword evidence="2" id="KW-1185">Reference proteome</keyword>
<accession>A0A5P1EER4</accession>